<feature type="compositionally biased region" description="Polar residues" evidence="8">
    <location>
        <begin position="90"/>
        <end position="108"/>
    </location>
</feature>
<reference evidence="10" key="1">
    <citation type="journal article" date="2019" name="Toxins">
        <title>Detection of Abrin-Like and Prepropulchellin-Like Toxin Genes and Transcripts Using Whole Genome Sequencing and Full-Length Transcript Sequencing of Abrus precatorius.</title>
        <authorList>
            <person name="Hovde B.T."/>
            <person name="Daligault H.E."/>
            <person name="Hanschen E.R."/>
            <person name="Kunde Y.A."/>
            <person name="Johnson M.B."/>
            <person name="Starkenburg S.R."/>
            <person name="Johnson S.L."/>
        </authorList>
    </citation>
    <scope>NUCLEOTIDE SEQUENCE [LARGE SCALE GENOMIC DNA]</scope>
</reference>
<sequence length="719" mass="80871">MAGNSNGEGKTATVPKTEDLDYELPSYTTSAGDVGDNVASSSGGKLRAFFIGMGFQPCLVDKVIEDNGEENSEILLEALLRCSAHKSNYESSDSLDGSLNTSRGQRNAPNFCPDDHSKESSDSLDSLFDDKDPPEISMLNQPKEEPDELSEVIDDKRGTLLMMNFSVEEVDLAFQKLGVEASVPELVDFIIAAQIAKKMKKEPDDVICYDRGNEASNEKLFGIMAKTLQLFEMGFSENEVSSAIDKLGPEAPISELANFIFAEQNGIDYVMEYKYPTTSTYPWVVKDEPEMDLYGTTEVKAENFSHEPPQSSRINFEEVYNGKRVKEEEYIDEFPSVVSDMRYLDFMENDRGKRPKYEYNDDSSSCLDPYWVEEKVDTVVAEMSLRKLNPSRCLSSVAAKPPFFLFGNVSNISYVSWAKMSQFLYGIEPEFVNTQFFSALNRIEGYIHNLPAENRFHILPKPPMTIEDAIPRTKKWWPPWDSRKQLSSIYCETSGIAQLCDRLGRTLADSGGVLTSEQQKDILFYCRGLNLMWTGKYKLGPVEPEQLELILGYPVNHTRAAEANVTERLKSLKYCFQTDALGYHLSVLKPIFPCGLTMLSLFSGISGAEIALHRLGIKLKAVVSVETSETKRKILDRWWHSSRQTGTLVQIEDVQKLTSKKLENLISKFGGFDLVIYQNPCSHSSSGVRPDLSLSALDFSVFCESVRVLQRVRGLCERK</sequence>
<dbReference type="KEGG" id="aprc:113846426"/>
<keyword evidence="3" id="KW-0808">Transferase</keyword>
<feature type="region of interest" description="Disordered" evidence="8">
    <location>
        <begin position="90"/>
        <end position="149"/>
    </location>
</feature>
<keyword evidence="2" id="KW-0489">Methyltransferase</keyword>
<feature type="domain" description="SAM-dependent MTase DRM-type" evidence="9">
    <location>
        <begin position="390"/>
        <end position="719"/>
    </location>
</feature>
<dbReference type="Gene3D" id="3.40.50.150">
    <property type="entry name" value="Vaccinia Virus protein VP39"/>
    <property type="match status" value="1"/>
</dbReference>
<dbReference type="SUPFAM" id="SSF53335">
    <property type="entry name" value="S-adenosyl-L-methionine-dependent methyltransferases"/>
    <property type="match status" value="2"/>
</dbReference>
<dbReference type="GeneID" id="113846426"/>
<dbReference type="GO" id="GO:0003677">
    <property type="term" value="F:DNA binding"/>
    <property type="evidence" value="ECO:0007669"/>
    <property type="project" value="UniProtKB-KW"/>
</dbReference>
<dbReference type="PROSITE" id="PS51680">
    <property type="entry name" value="SAM_MT_DRM"/>
    <property type="match status" value="1"/>
</dbReference>
<dbReference type="AlphaFoldDB" id="A0A8B8JGA0"/>
<gene>
    <name evidence="11" type="primary">LOC113846426</name>
</gene>
<organism evidence="10 11">
    <name type="scientific">Abrus precatorius</name>
    <name type="common">Indian licorice</name>
    <name type="synonym">Glycine abrus</name>
    <dbReference type="NCBI Taxonomy" id="3816"/>
    <lineage>
        <taxon>Eukaryota</taxon>
        <taxon>Viridiplantae</taxon>
        <taxon>Streptophyta</taxon>
        <taxon>Embryophyta</taxon>
        <taxon>Tracheophyta</taxon>
        <taxon>Spermatophyta</taxon>
        <taxon>Magnoliopsida</taxon>
        <taxon>eudicotyledons</taxon>
        <taxon>Gunneridae</taxon>
        <taxon>Pentapetalae</taxon>
        <taxon>rosids</taxon>
        <taxon>fabids</taxon>
        <taxon>Fabales</taxon>
        <taxon>Fabaceae</taxon>
        <taxon>Papilionoideae</taxon>
        <taxon>50 kb inversion clade</taxon>
        <taxon>NPAAA clade</taxon>
        <taxon>indigoferoid/millettioid clade</taxon>
        <taxon>Abreae</taxon>
        <taxon>Abrus</taxon>
    </lineage>
</organism>
<evidence type="ECO:0000256" key="5">
    <source>
        <dbReference type="ARBA" id="ARBA00022737"/>
    </source>
</evidence>
<comment type="subcellular location">
    <subcellularLocation>
        <location evidence="1">Nucleus</location>
    </subcellularLocation>
</comment>
<dbReference type="Proteomes" id="UP000694853">
    <property type="component" value="Unplaced"/>
</dbReference>
<dbReference type="PANTHER" id="PTHR23068:SF11">
    <property type="entry name" value="INACTIVE DNA (CYTOSINE-5)-METHYLTRANSFERASE DRM3-RELATED"/>
    <property type="match status" value="1"/>
</dbReference>
<protein>
    <submittedName>
        <fullName evidence="11">Probable inactive DNA (Cytosine-5)-methyltransferase DRM3 isoform X1</fullName>
    </submittedName>
</protein>
<keyword evidence="4" id="KW-0949">S-adenosyl-L-methionine</keyword>
<evidence type="ECO:0000259" key="9">
    <source>
        <dbReference type="PROSITE" id="PS51680"/>
    </source>
</evidence>
<dbReference type="PANTHER" id="PTHR23068">
    <property type="entry name" value="DNA CYTOSINE-5- -METHYLTRANSFERASE 3-RELATED"/>
    <property type="match status" value="1"/>
</dbReference>
<evidence type="ECO:0000256" key="4">
    <source>
        <dbReference type="ARBA" id="ARBA00022691"/>
    </source>
</evidence>
<dbReference type="OrthoDB" id="641149at2759"/>
<dbReference type="InterPro" id="IPR050390">
    <property type="entry name" value="C5-Methyltransferase"/>
</dbReference>
<evidence type="ECO:0000256" key="3">
    <source>
        <dbReference type="ARBA" id="ARBA00022679"/>
    </source>
</evidence>
<reference evidence="11" key="2">
    <citation type="submission" date="2025-08" db="UniProtKB">
        <authorList>
            <consortium name="RefSeq"/>
        </authorList>
    </citation>
    <scope>IDENTIFICATION</scope>
    <source>
        <tissue evidence="11">Young leaves</tissue>
    </source>
</reference>
<evidence type="ECO:0000256" key="6">
    <source>
        <dbReference type="ARBA" id="ARBA00023125"/>
    </source>
</evidence>
<keyword evidence="10" id="KW-1185">Reference proteome</keyword>
<evidence type="ECO:0000256" key="7">
    <source>
        <dbReference type="ARBA" id="ARBA00023242"/>
    </source>
</evidence>
<evidence type="ECO:0000256" key="2">
    <source>
        <dbReference type="ARBA" id="ARBA00022603"/>
    </source>
</evidence>
<accession>A0A8B8JGA0</accession>
<feature type="region of interest" description="Disordered" evidence="8">
    <location>
        <begin position="1"/>
        <end position="20"/>
    </location>
</feature>
<proteinExistence type="predicted"/>
<dbReference type="GO" id="GO:0005634">
    <property type="term" value="C:nucleus"/>
    <property type="evidence" value="ECO:0007669"/>
    <property type="project" value="UniProtKB-SubCell"/>
</dbReference>
<keyword evidence="7" id="KW-0539">Nucleus</keyword>
<evidence type="ECO:0000256" key="1">
    <source>
        <dbReference type="ARBA" id="ARBA00004123"/>
    </source>
</evidence>
<dbReference type="GO" id="GO:0032259">
    <property type="term" value="P:methylation"/>
    <property type="evidence" value="ECO:0007669"/>
    <property type="project" value="UniProtKB-KW"/>
</dbReference>
<name>A0A8B8JGA0_ABRPR</name>
<keyword evidence="6" id="KW-0238">DNA-binding</keyword>
<keyword evidence="5" id="KW-0677">Repeat</keyword>
<dbReference type="InterPro" id="IPR029063">
    <property type="entry name" value="SAM-dependent_MTases_sf"/>
</dbReference>
<evidence type="ECO:0000256" key="8">
    <source>
        <dbReference type="SAM" id="MobiDB-lite"/>
    </source>
</evidence>
<evidence type="ECO:0000313" key="10">
    <source>
        <dbReference type="Proteomes" id="UP000694853"/>
    </source>
</evidence>
<evidence type="ECO:0000313" key="11">
    <source>
        <dbReference type="RefSeq" id="XP_027330476.1"/>
    </source>
</evidence>
<dbReference type="GO" id="GO:0008168">
    <property type="term" value="F:methyltransferase activity"/>
    <property type="evidence" value="ECO:0007669"/>
    <property type="project" value="UniProtKB-KW"/>
</dbReference>
<dbReference type="RefSeq" id="XP_027330476.1">
    <property type="nucleotide sequence ID" value="XM_027474675.1"/>
</dbReference>
<dbReference type="InterPro" id="IPR030380">
    <property type="entry name" value="SAM_MeTfrase_DRM"/>
</dbReference>